<dbReference type="SUPFAM" id="SSF52540">
    <property type="entry name" value="P-loop containing nucleoside triphosphate hydrolases"/>
    <property type="match status" value="1"/>
</dbReference>
<dbReference type="EnsemblMetazoa" id="XM_030976140">
    <property type="protein sequence ID" value="XP_030832000"/>
    <property type="gene ID" value="LOC115918388"/>
</dbReference>
<dbReference type="Pfam" id="PF00271">
    <property type="entry name" value="Helicase_C"/>
    <property type="match status" value="1"/>
</dbReference>
<reference evidence="3" key="2">
    <citation type="submission" date="2021-01" db="UniProtKB">
        <authorList>
            <consortium name="EnsemblMetazoa"/>
        </authorList>
    </citation>
    <scope>IDENTIFICATION</scope>
</reference>
<dbReference type="PANTHER" id="PTHR14074">
    <property type="entry name" value="HELICASE WITH DEATH DOMAIN-RELATED"/>
    <property type="match status" value="1"/>
</dbReference>
<dbReference type="SMART" id="SM00490">
    <property type="entry name" value="HELICc"/>
    <property type="match status" value="1"/>
</dbReference>
<dbReference type="Gene3D" id="2.170.150.30">
    <property type="entry name" value="RIG-I-like receptor, C-terminal regulatory domain"/>
    <property type="match status" value="1"/>
</dbReference>
<accession>A0A7M7N6U0</accession>
<dbReference type="RefSeq" id="XP_030832000.1">
    <property type="nucleotide sequence ID" value="XM_030976140.1"/>
</dbReference>
<proteinExistence type="predicted"/>
<name>A0A7M7N6U0_STRPU</name>
<dbReference type="InterPro" id="IPR021673">
    <property type="entry name" value="RLR_CTR"/>
</dbReference>
<dbReference type="PROSITE" id="PS51789">
    <property type="entry name" value="RLR_CTR"/>
    <property type="match status" value="1"/>
</dbReference>
<dbReference type="InterPro" id="IPR051363">
    <property type="entry name" value="RLR_Helicase"/>
</dbReference>
<sequence length="341" mass="39556">MIYEKNLQELTELASKENPLSNPKLLCLHEMIKRVYSKEPKSKGIVLARTRFATHALLKFINECDELKKLKPPIKPVRIVGQSGDIDQGLTLARQEAALNDFKSDRANLLVATDIVQEGLDIPACNVIIRYNFVSNEIGTVQSKGRARKERSKCFLIVESGSINEGREHKNRERVEQMDRAIRDANELQPQEWHQEVRQRQLTIIREIEEKEEMKRIQQKESQQVDVKLLCNKCEKFICKSSDLERRLSNYTCNDPTIAERTRNVRTGCITFRESRTVGIIKCKCGNQLGQALEFMRLHLWKPGYNLSPKSFLFMYNDDPDSKRVFAKWKKVDFPIASEEQ</sequence>
<dbReference type="KEGG" id="spu:115918388"/>
<keyword evidence="4" id="KW-1185">Reference proteome</keyword>
<evidence type="ECO:0000313" key="3">
    <source>
        <dbReference type="EnsemblMetazoa" id="XP_030832000"/>
    </source>
</evidence>
<feature type="domain" description="RLR CTR" evidence="2">
    <location>
        <begin position="217"/>
        <end position="341"/>
    </location>
</feature>
<protein>
    <recommendedName>
        <fullName evidence="5">RNA helicase</fullName>
    </recommendedName>
</protein>
<dbReference type="PANTHER" id="PTHR14074:SF36">
    <property type="entry name" value="RNA HELICASE"/>
    <property type="match status" value="1"/>
</dbReference>
<dbReference type="GeneID" id="115918388"/>
<dbReference type="Gene3D" id="3.40.50.300">
    <property type="entry name" value="P-loop containing nucleotide triphosphate hydrolases"/>
    <property type="match status" value="1"/>
</dbReference>
<dbReference type="InterPro" id="IPR001650">
    <property type="entry name" value="Helicase_C-like"/>
</dbReference>
<feature type="domain" description="Helicase C-terminal" evidence="1">
    <location>
        <begin position="31"/>
        <end position="186"/>
    </location>
</feature>
<evidence type="ECO:0000259" key="2">
    <source>
        <dbReference type="PROSITE" id="PS51789"/>
    </source>
</evidence>
<dbReference type="AlphaFoldDB" id="A0A7M7N6U0"/>
<evidence type="ECO:0000313" key="4">
    <source>
        <dbReference type="Proteomes" id="UP000007110"/>
    </source>
</evidence>
<dbReference type="InterPro" id="IPR027417">
    <property type="entry name" value="P-loop_NTPase"/>
</dbReference>
<dbReference type="GO" id="GO:0005737">
    <property type="term" value="C:cytoplasm"/>
    <property type="evidence" value="ECO:0000318"/>
    <property type="project" value="GO_Central"/>
</dbReference>
<dbReference type="PROSITE" id="PS51194">
    <property type="entry name" value="HELICASE_CTER"/>
    <property type="match status" value="1"/>
</dbReference>
<dbReference type="OrthoDB" id="416741at2759"/>
<dbReference type="Pfam" id="PF11648">
    <property type="entry name" value="RIG-I_C-RD"/>
    <property type="match status" value="1"/>
</dbReference>
<evidence type="ECO:0000259" key="1">
    <source>
        <dbReference type="PROSITE" id="PS51194"/>
    </source>
</evidence>
<dbReference type="OMA" id="CHRIAIS"/>
<dbReference type="InParanoid" id="A0A7M7N6U0"/>
<evidence type="ECO:0008006" key="5">
    <source>
        <dbReference type="Google" id="ProtNLM"/>
    </source>
</evidence>
<dbReference type="InterPro" id="IPR038557">
    <property type="entry name" value="RLR_C_sf"/>
</dbReference>
<dbReference type="Proteomes" id="UP000007110">
    <property type="component" value="Unassembled WGS sequence"/>
</dbReference>
<reference evidence="4" key="1">
    <citation type="submission" date="2015-02" db="EMBL/GenBank/DDBJ databases">
        <title>Genome sequencing for Strongylocentrotus purpuratus.</title>
        <authorList>
            <person name="Murali S."/>
            <person name="Liu Y."/>
            <person name="Vee V."/>
            <person name="English A."/>
            <person name="Wang M."/>
            <person name="Skinner E."/>
            <person name="Han Y."/>
            <person name="Muzny D.M."/>
            <person name="Worley K.C."/>
            <person name="Gibbs R.A."/>
        </authorList>
    </citation>
    <scope>NUCLEOTIDE SEQUENCE</scope>
</reference>
<organism evidence="3 4">
    <name type="scientific">Strongylocentrotus purpuratus</name>
    <name type="common">Purple sea urchin</name>
    <dbReference type="NCBI Taxonomy" id="7668"/>
    <lineage>
        <taxon>Eukaryota</taxon>
        <taxon>Metazoa</taxon>
        <taxon>Echinodermata</taxon>
        <taxon>Eleutherozoa</taxon>
        <taxon>Echinozoa</taxon>
        <taxon>Echinoidea</taxon>
        <taxon>Euechinoidea</taxon>
        <taxon>Echinacea</taxon>
        <taxon>Camarodonta</taxon>
        <taxon>Echinidea</taxon>
        <taxon>Strongylocentrotidae</taxon>
        <taxon>Strongylocentrotus</taxon>
    </lineage>
</organism>